<protein>
    <recommendedName>
        <fullName evidence="4">Zinc finger GRF-type domain-containing protein</fullName>
    </recommendedName>
</protein>
<dbReference type="EMBL" id="OZ034821">
    <property type="protein sequence ID" value="CAL1407019.1"/>
    <property type="molecule type" value="Genomic_DNA"/>
</dbReference>
<evidence type="ECO:0000313" key="2">
    <source>
        <dbReference type="EMBL" id="CAL1407019.1"/>
    </source>
</evidence>
<feature type="region of interest" description="Disordered" evidence="1">
    <location>
        <begin position="74"/>
        <end position="98"/>
    </location>
</feature>
<feature type="compositionally biased region" description="Basic residues" evidence="1">
    <location>
        <begin position="88"/>
        <end position="98"/>
    </location>
</feature>
<sequence>MSRRAASSSSTSTQKLGVLHCWCNKPCVVKTSGTELNPGRQFYGCRSLPVAIDEGEHKSSIEVRLGFHSRITSLNSEIPPKHTEEKKPRRTRPKLSVG</sequence>
<dbReference type="Proteomes" id="UP001497516">
    <property type="component" value="Chromosome 8"/>
</dbReference>
<gene>
    <name evidence="2" type="ORF">LTRI10_LOCUS46710</name>
</gene>
<reference evidence="2 3" key="1">
    <citation type="submission" date="2024-04" db="EMBL/GenBank/DDBJ databases">
        <authorList>
            <person name="Fracassetti M."/>
        </authorList>
    </citation>
    <scope>NUCLEOTIDE SEQUENCE [LARGE SCALE GENOMIC DNA]</scope>
</reference>
<name>A0AAV2GA02_9ROSI</name>
<dbReference type="AlphaFoldDB" id="A0AAV2GA02"/>
<organism evidence="2 3">
    <name type="scientific">Linum trigynum</name>
    <dbReference type="NCBI Taxonomy" id="586398"/>
    <lineage>
        <taxon>Eukaryota</taxon>
        <taxon>Viridiplantae</taxon>
        <taxon>Streptophyta</taxon>
        <taxon>Embryophyta</taxon>
        <taxon>Tracheophyta</taxon>
        <taxon>Spermatophyta</taxon>
        <taxon>Magnoliopsida</taxon>
        <taxon>eudicotyledons</taxon>
        <taxon>Gunneridae</taxon>
        <taxon>Pentapetalae</taxon>
        <taxon>rosids</taxon>
        <taxon>fabids</taxon>
        <taxon>Malpighiales</taxon>
        <taxon>Linaceae</taxon>
        <taxon>Linum</taxon>
    </lineage>
</organism>
<accession>A0AAV2GA02</accession>
<evidence type="ECO:0000256" key="1">
    <source>
        <dbReference type="SAM" id="MobiDB-lite"/>
    </source>
</evidence>
<evidence type="ECO:0000313" key="3">
    <source>
        <dbReference type="Proteomes" id="UP001497516"/>
    </source>
</evidence>
<proteinExistence type="predicted"/>
<dbReference type="PANTHER" id="PTHR33680:SF1">
    <property type="entry name" value="OS05G0489500 PROTEIN"/>
    <property type="match status" value="1"/>
</dbReference>
<evidence type="ECO:0008006" key="4">
    <source>
        <dbReference type="Google" id="ProtNLM"/>
    </source>
</evidence>
<dbReference type="PANTHER" id="PTHR33680">
    <property type="entry name" value="OS07G0190500 PROTEIN"/>
    <property type="match status" value="1"/>
</dbReference>
<keyword evidence="3" id="KW-1185">Reference proteome</keyword>